<dbReference type="Gramene" id="Pp3c23_16520V3.1">
    <property type="protein sequence ID" value="Pp3c23_16520V3.1"/>
    <property type="gene ID" value="Pp3c23_16520"/>
</dbReference>
<gene>
    <name evidence="1" type="ORF">PHYPA_028175</name>
</gene>
<dbReference type="Gramene" id="Pp3c23_16520V3.2">
    <property type="protein sequence ID" value="Pp3c23_16520V3.2"/>
    <property type="gene ID" value="Pp3c23_16520"/>
</dbReference>
<dbReference type="InParanoid" id="A0A2K1IJN0"/>
<name>A0A2K1IJN0_PHYPA</name>
<reference evidence="1 3" key="2">
    <citation type="journal article" date="2018" name="Plant J.">
        <title>The Physcomitrella patens chromosome-scale assembly reveals moss genome structure and evolution.</title>
        <authorList>
            <person name="Lang D."/>
            <person name="Ullrich K.K."/>
            <person name="Murat F."/>
            <person name="Fuchs J."/>
            <person name="Jenkins J."/>
            <person name="Haas F.B."/>
            <person name="Piednoel M."/>
            <person name="Gundlach H."/>
            <person name="Van Bel M."/>
            <person name="Meyberg R."/>
            <person name="Vives C."/>
            <person name="Morata J."/>
            <person name="Symeonidi A."/>
            <person name="Hiss M."/>
            <person name="Muchero W."/>
            <person name="Kamisugi Y."/>
            <person name="Saleh O."/>
            <person name="Blanc G."/>
            <person name="Decker E.L."/>
            <person name="van Gessel N."/>
            <person name="Grimwood J."/>
            <person name="Hayes R.D."/>
            <person name="Graham S.W."/>
            <person name="Gunter L.E."/>
            <person name="McDaniel S.F."/>
            <person name="Hoernstein S.N.W."/>
            <person name="Larsson A."/>
            <person name="Li F.W."/>
            <person name="Perroud P.F."/>
            <person name="Phillips J."/>
            <person name="Ranjan P."/>
            <person name="Rokshar D.S."/>
            <person name="Rothfels C.J."/>
            <person name="Schneider L."/>
            <person name="Shu S."/>
            <person name="Stevenson D.W."/>
            <person name="Thummler F."/>
            <person name="Tillich M."/>
            <person name="Villarreal Aguilar J.C."/>
            <person name="Widiez T."/>
            <person name="Wong G.K."/>
            <person name="Wymore A."/>
            <person name="Zhang Y."/>
            <person name="Zimmer A.D."/>
            <person name="Quatrano R.S."/>
            <person name="Mayer K.F.X."/>
            <person name="Goodstein D."/>
            <person name="Casacuberta J.M."/>
            <person name="Vandepoele K."/>
            <person name="Reski R."/>
            <person name="Cuming A.C."/>
            <person name="Tuskan G.A."/>
            <person name="Maumus F."/>
            <person name="Salse J."/>
            <person name="Schmutz J."/>
            <person name="Rensing S.A."/>
        </authorList>
    </citation>
    <scope>NUCLEOTIDE SEQUENCE [LARGE SCALE GENOMIC DNA]</scope>
    <source>
        <strain evidence="2 3">cv. Gransden 2004</strain>
    </source>
</reference>
<reference evidence="2" key="3">
    <citation type="submission" date="2020-12" db="UniProtKB">
        <authorList>
            <consortium name="EnsemblPlants"/>
        </authorList>
    </citation>
    <scope>IDENTIFICATION</scope>
</reference>
<evidence type="ECO:0000313" key="3">
    <source>
        <dbReference type="Proteomes" id="UP000006727"/>
    </source>
</evidence>
<dbReference type="PaxDb" id="3218-PP1S405_20V6.1"/>
<accession>A0A2K1IJN0</accession>
<protein>
    <submittedName>
        <fullName evidence="1 2">Uncharacterized protein</fullName>
    </submittedName>
</protein>
<dbReference type="EMBL" id="ABEU02000023">
    <property type="protein sequence ID" value="PNR29481.1"/>
    <property type="molecule type" value="Genomic_DNA"/>
</dbReference>
<organism evidence="1">
    <name type="scientific">Physcomitrium patens</name>
    <name type="common">Spreading-leaved earth moss</name>
    <name type="synonym">Physcomitrella patens</name>
    <dbReference type="NCBI Taxonomy" id="3218"/>
    <lineage>
        <taxon>Eukaryota</taxon>
        <taxon>Viridiplantae</taxon>
        <taxon>Streptophyta</taxon>
        <taxon>Embryophyta</taxon>
        <taxon>Bryophyta</taxon>
        <taxon>Bryophytina</taxon>
        <taxon>Bryopsida</taxon>
        <taxon>Funariidae</taxon>
        <taxon>Funariales</taxon>
        <taxon>Funariaceae</taxon>
        <taxon>Physcomitrium</taxon>
    </lineage>
</organism>
<proteinExistence type="predicted"/>
<dbReference type="AlphaFoldDB" id="A0A2K1IJN0"/>
<sequence>MSEVYEVSAGCSTPLFPSNSNTNCASHRYFSNIFTLPKAVKSQRKQNTQQAYLEKKKVIIMQGRFKSPQSSKSMKSYNPEIHVRGSVSQPAAGVPPNKSDVQALLPYEYELNQCPATHQSPPSPFQPSASPLRELRVSSIIFLTDSKVFSDLRVATACLWGWCILWLRTLMSRGIAFESSHRAIKRMMSQAMAFPVKLAMLLALVNVAAGAVTVNQAIENGASGDILCKCTSAVSQREVAPAQELKPGGILKFSFASSLEDPVVTCEFSSKTIADLLVIKKVDIWDYLKSGFSDSPQMACLSTGCAWKAEEKGISYQSKDGGFVLYILWADILPTMPA</sequence>
<dbReference type="EnsemblPlants" id="Pp3c23_16520V3.2">
    <property type="protein sequence ID" value="Pp3c23_16520V3.2"/>
    <property type="gene ID" value="Pp3c23_16520"/>
</dbReference>
<dbReference type="EnsemblPlants" id="Pp3c23_16520V3.1">
    <property type="protein sequence ID" value="Pp3c23_16520V3.1"/>
    <property type="gene ID" value="Pp3c23_16520"/>
</dbReference>
<keyword evidence="3" id="KW-1185">Reference proteome</keyword>
<reference evidence="1 3" key="1">
    <citation type="journal article" date="2008" name="Science">
        <title>The Physcomitrella genome reveals evolutionary insights into the conquest of land by plants.</title>
        <authorList>
            <person name="Rensing S."/>
            <person name="Lang D."/>
            <person name="Zimmer A."/>
            <person name="Terry A."/>
            <person name="Salamov A."/>
            <person name="Shapiro H."/>
            <person name="Nishiyama T."/>
            <person name="Perroud P.-F."/>
            <person name="Lindquist E."/>
            <person name="Kamisugi Y."/>
            <person name="Tanahashi T."/>
            <person name="Sakakibara K."/>
            <person name="Fujita T."/>
            <person name="Oishi K."/>
            <person name="Shin-I T."/>
            <person name="Kuroki Y."/>
            <person name="Toyoda A."/>
            <person name="Suzuki Y."/>
            <person name="Hashimoto A."/>
            <person name="Yamaguchi K."/>
            <person name="Sugano A."/>
            <person name="Kohara Y."/>
            <person name="Fujiyama A."/>
            <person name="Anterola A."/>
            <person name="Aoki S."/>
            <person name="Ashton N."/>
            <person name="Barbazuk W.B."/>
            <person name="Barker E."/>
            <person name="Bennetzen J."/>
            <person name="Bezanilla M."/>
            <person name="Blankenship R."/>
            <person name="Cho S.H."/>
            <person name="Dutcher S."/>
            <person name="Estelle M."/>
            <person name="Fawcett J.A."/>
            <person name="Gundlach H."/>
            <person name="Hanada K."/>
            <person name="Heyl A."/>
            <person name="Hicks K.A."/>
            <person name="Hugh J."/>
            <person name="Lohr M."/>
            <person name="Mayer K."/>
            <person name="Melkozernov A."/>
            <person name="Murata T."/>
            <person name="Nelson D."/>
            <person name="Pils B."/>
            <person name="Prigge M."/>
            <person name="Reiss B."/>
            <person name="Renner T."/>
            <person name="Rombauts S."/>
            <person name="Rushton P."/>
            <person name="Sanderfoot A."/>
            <person name="Schween G."/>
            <person name="Shiu S.-H."/>
            <person name="Stueber K."/>
            <person name="Theodoulou F.L."/>
            <person name="Tu H."/>
            <person name="Van de Peer Y."/>
            <person name="Verrier P.J."/>
            <person name="Waters E."/>
            <person name="Wood A."/>
            <person name="Yang L."/>
            <person name="Cove D."/>
            <person name="Cuming A."/>
            <person name="Hasebe M."/>
            <person name="Lucas S."/>
            <person name="Mishler D.B."/>
            <person name="Reski R."/>
            <person name="Grigoriev I."/>
            <person name="Quatrano R.S."/>
            <person name="Boore J.L."/>
        </authorList>
    </citation>
    <scope>NUCLEOTIDE SEQUENCE [LARGE SCALE GENOMIC DNA]</scope>
    <source>
        <strain evidence="2 3">cv. Gransden 2004</strain>
    </source>
</reference>
<dbReference type="Proteomes" id="UP000006727">
    <property type="component" value="Chromosome 23"/>
</dbReference>
<evidence type="ECO:0000313" key="1">
    <source>
        <dbReference type="EMBL" id="PNR29481.1"/>
    </source>
</evidence>
<evidence type="ECO:0000313" key="2">
    <source>
        <dbReference type="EnsemblPlants" id="Pp3c23_16520V3.1"/>
    </source>
</evidence>